<sequence length="140" mass="15375">MPAVAAAFAISPTAPNRSPPQIAYPGLTTTRRPVDSPPNPISRPSSPFPFFYLSLEGRSLLALVCFRLPSRRRLPTEMESNDVISGKTPDLVLSSSYEAAMRALSSLISGRKRGEAPKRGNKLDLIFNYLKVIPFVNFLL</sequence>
<gene>
    <name evidence="2" type="ORF">MUK42_37184</name>
</gene>
<dbReference type="EMBL" id="CP097502">
    <property type="protein sequence ID" value="URD74116.1"/>
    <property type="molecule type" value="Genomic_DNA"/>
</dbReference>
<keyword evidence="3" id="KW-1185">Reference proteome</keyword>
<dbReference type="OrthoDB" id="1648927at2759"/>
<accession>A0A9E7JAT8</accession>
<protein>
    <submittedName>
        <fullName evidence="2">Uncharacterized protein</fullName>
    </submittedName>
</protein>
<proteinExistence type="predicted"/>
<evidence type="ECO:0000313" key="2">
    <source>
        <dbReference type="EMBL" id="URD74116.1"/>
    </source>
</evidence>
<evidence type="ECO:0000256" key="1">
    <source>
        <dbReference type="SAM" id="MobiDB-lite"/>
    </source>
</evidence>
<evidence type="ECO:0000313" key="3">
    <source>
        <dbReference type="Proteomes" id="UP001055439"/>
    </source>
</evidence>
<feature type="region of interest" description="Disordered" evidence="1">
    <location>
        <begin position="15"/>
        <end position="44"/>
    </location>
</feature>
<reference evidence="2" key="1">
    <citation type="submission" date="2022-05" db="EMBL/GenBank/DDBJ databases">
        <title>The Musa troglodytarum L. genome provides insights into the mechanism of non-climacteric behaviour and enrichment of carotenoids.</title>
        <authorList>
            <person name="Wang J."/>
        </authorList>
    </citation>
    <scope>NUCLEOTIDE SEQUENCE</scope>
    <source>
        <tissue evidence="2">Leaf</tissue>
    </source>
</reference>
<organism evidence="2 3">
    <name type="scientific">Musa troglodytarum</name>
    <name type="common">fe'i banana</name>
    <dbReference type="NCBI Taxonomy" id="320322"/>
    <lineage>
        <taxon>Eukaryota</taxon>
        <taxon>Viridiplantae</taxon>
        <taxon>Streptophyta</taxon>
        <taxon>Embryophyta</taxon>
        <taxon>Tracheophyta</taxon>
        <taxon>Spermatophyta</taxon>
        <taxon>Magnoliopsida</taxon>
        <taxon>Liliopsida</taxon>
        <taxon>Zingiberales</taxon>
        <taxon>Musaceae</taxon>
        <taxon>Musa</taxon>
    </lineage>
</organism>
<name>A0A9E7JAT8_9LILI</name>
<dbReference type="AlphaFoldDB" id="A0A9E7JAT8"/>
<dbReference type="Proteomes" id="UP001055439">
    <property type="component" value="Chromosome 1"/>
</dbReference>